<dbReference type="AlphaFoldDB" id="A0A8F5ZIA5"/>
<reference evidence="1 2" key="1">
    <citation type="submission" date="2021-06" db="EMBL/GenBank/DDBJ databases">
        <title>Complete genome sequence of the secondary alcohol utilizing methanogen Methanospirillum hungatei strain GP1.</title>
        <authorList>
            <person name="Day L.A."/>
            <person name="Costa K.C."/>
        </authorList>
    </citation>
    <scope>NUCLEOTIDE SEQUENCE [LARGE SCALE GENOMIC DNA]</scope>
    <source>
        <strain evidence="1 2">GP1</strain>
    </source>
</reference>
<name>A0A8F5ZIA5_METHU</name>
<evidence type="ECO:0000313" key="2">
    <source>
        <dbReference type="Proteomes" id="UP000694228"/>
    </source>
</evidence>
<organism evidence="1 2">
    <name type="scientific">Methanospirillum hungatei</name>
    <dbReference type="NCBI Taxonomy" id="2203"/>
    <lineage>
        <taxon>Archaea</taxon>
        <taxon>Methanobacteriati</taxon>
        <taxon>Methanobacteriota</taxon>
        <taxon>Stenosarchaea group</taxon>
        <taxon>Methanomicrobia</taxon>
        <taxon>Methanomicrobiales</taxon>
        <taxon>Methanospirillaceae</taxon>
        <taxon>Methanospirillum</taxon>
    </lineage>
</organism>
<gene>
    <name evidence="1" type="ORF">KSK55_06725</name>
</gene>
<accession>A0A8F5ZIA5</accession>
<dbReference type="EMBL" id="CP077107">
    <property type="protein sequence ID" value="QXO96058.1"/>
    <property type="molecule type" value="Genomic_DNA"/>
</dbReference>
<evidence type="ECO:0000313" key="1">
    <source>
        <dbReference type="EMBL" id="QXO96058.1"/>
    </source>
</evidence>
<dbReference type="Proteomes" id="UP000694228">
    <property type="component" value="Chromosome"/>
</dbReference>
<protein>
    <submittedName>
        <fullName evidence="1">Uncharacterized protein</fullName>
    </submittedName>
</protein>
<sequence>MKDRNNPLKIFPQNAFTFIQGSHTLFRKELSNLPSRYKTGHITYINNHQYVPLLKIREEDRYRYTHLQINNLPELLMTIENNTSAVLIIEHHLSWFKPDCPDEQKSLNSVFRKRALHGGPVVHITVIMDRGLLELDGQADFFFR</sequence>
<dbReference type="OrthoDB" id="119212at2157"/>
<proteinExistence type="predicted"/>